<name>A0A6N4STH3_CYTH3</name>
<dbReference type="Gene3D" id="3.30.1330.40">
    <property type="entry name" value="RutC-like"/>
    <property type="match status" value="1"/>
</dbReference>
<dbReference type="OrthoDB" id="9803101at2"/>
<comment type="similarity">
    <text evidence="1">Belongs to the RutC family.</text>
</comment>
<dbReference type="PANTHER" id="PTHR11803">
    <property type="entry name" value="2-IMINOBUTANOATE/2-IMINOPROPANOATE DEAMINASE RIDA"/>
    <property type="match status" value="1"/>
</dbReference>
<dbReference type="InterPro" id="IPR006175">
    <property type="entry name" value="YjgF/YER057c/UK114"/>
</dbReference>
<gene>
    <name evidence="2" type="ordered locus">CHU_2496</name>
</gene>
<accession>A0A6N4STH3</accession>
<protein>
    <submittedName>
        <fullName evidence="2">Endoribonuclease, inhibits protein synthesis</fullName>
    </submittedName>
</protein>
<dbReference type="Pfam" id="PF01042">
    <property type="entry name" value="Ribonuc_L-PSP"/>
    <property type="match status" value="1"/>
</dbReference>
<dbReference type="SUPFAM" id="SSF55298">
    <property type="entry name" value="YjgF-like"/>
    <property type="match status" value="1"/>
</dbReference>
<dbReference type="AlphaFoldDB" id="A0A6N4STH3"/>
<dbReference type="PANTHER" id="PTHR11803:SF58">
    <property type="entry name" value="PROTEIN HMF1-RELATED"/>
    <property type="match status" value="1"/>
</dbReference>
<proteinExistence type="inferred from homology"/>
<dbReference type="GO" id="GO:0019239">
    <property type="term" value="F:deaminase activity"/>
    <property type="evidence" value="ECO:0007669"/>
    <property type="project" value="TreeGrafter"/>
</dbReference>
<dbReference type="CDD" id="cd00448">
    <property type="entry name" value="YjgF_YER057c_UK114_family"/>
    <property type="match status" value="1"/>
</dbReference>
<organism evidence="2 3">
    <name type="scientific">Cytophaga hutchinsonii (strain ATCC 33406 / DSM 1761 / CIP 103989 / NBRC 15051 / NCIMB 9469 / D465)</name>
    <dbReference type="NCBI Taxonomy" id="269798"/>
    <lineage>
        <taxon>Bacteria</taxon>
        <taxon>Pseudomonadati</taxon>
        <taxon>Bacteroidota</taxon>
        <taxon>Cytophagia</taxon>
        <taxon>Cytophagales</taxon>
        <taxon>Cytophagaceae</taxon>
        <taxon>Cytophaga</taxon>
    </lineage>
</organism>
<dbReference type="InterPro" id="IPR035959">
    <property type="entry name" value="RutC-like_sf"/>
</dbReference>
<dbReference type="Proteomes" id="UP000001822">
    <property type="component" value="Chromosome"/>
</dbReference>
<dbReference type="EMBL" id="CP000383">
    <property type="protein sequence ID" value="ABG59750.1"/>
    <property type="molecule type" value="Genomic_DNA"/>
</dbReference>
<dbReference type="GO" id="GO:0005829">
    <property type="term" value="C:cytosol"/>
    <property type="evidence" value="ECO:0007669"/>
    <property type="project" value="TreeGrafter"/>
</dbReference>
<dbReference type="KEGG" id="chu:CHU_2496"/>
<dbReference type="RefSeq" id="WP_011585864.1">
    <property type="nucleotide sequence ID" value="NC_008255.1"/>
</dbReference>
<keyword evidence="3" id="KW-1185">Reference proteome</keyword>
<reference evidence="2 3" key="1">
    <citation type="journal article" date="2007" name="Appl. Environ. Microbiol.">
        <title>Genome sequence of the cellulolytic gliding bacterium Cytophaga hutchinsonii.</title>
        <authorList>
            <person name="Xie G."/>
            <person name="Bruce D.C."/>
            <person name="Challacombe J.F."/>
            <person name="Chertkov O."/>
            <person name="Detter J.C."/>
            <person name="Gilna P."/>
            <person name="Han C.S."/>
            <person name="Lucas S."/>
            <person name="Misra M."/>
            <person name="Myers G.L."/>
            <person name="Richardson P."/>
            <person name="Tapia R."/>
            <person name="Thayer N."/>
            <person name="Thompson L.S."/>
            <person name="Brettin T.S."/>
            <person name="Henrissat B."/>
            <person name="Wilson D.B."/>
            <person name="McBride M.J."/>
        </authorList>
    </citation>
    <scope>NUCLEOTIDE SEQUENCE [LARGE SCALE GENOMIC DNA]</scope>
    <source>
        <strain evidence="3">ATCC 33406 / DSM 1761 / CIP 103989 / NBRC 15051 / NCIMB 9469 / D465</strain>
    </source>
</reference>
<evidence type="ECO:0000313" key="2">
    <source>
        <dbReference type="EMBL" id="ABG59750.1"/>
    </source>
</evidence>
<evidence type="ECO:0000256" key="1">
    <source>
        <dbReference type="ARBA" id="ARBA00010552"/>
    </source>
</evidence>
<evidence type="ECO:0000313" key="3">
    <source>
        <dbReference type="Proteomes" id="UP000001822"/>
    </source>
</evidence>
<sequence length="135" mass="14273">MENQLKHLNPEGLFKSPAFSQVVTTEGSGKTIYIGGQNAVNSKAELVGKGDLSLQTEQVMKNIEIALQAAGATFSDLVKLNINLVHGQDAMQGFAAAQKFLSNASKPPAVTVLFVAALGQPDYLLEIEAIAFVGK</sequence>